<accession>A0AAE2VZA5</accession>
<dbReference type="HAMAP" id="MF_00758">
    <property type="entry name" value="UPF0301"/>
    <property type="match status" value="1"/>
</dbReference>
<dbReference type="Pfam" id="PF02622">
    <property type="entry name" value="DUF179"/>
    <property type="match status" value="1"/>
</dbReference>
<gene>
    <name evidence="3" type="ORF">JQV55_13725</name>
</gene>
<reference evidence="3 4" key="1">
    <citation type="submission" date="2021-01" db="EMBL/GenBank/DDBJ databases">
        <title>Diatom-associated Roseobacters Show Island Model of Population Structure.</title>
        <authorList>
            <person name="Qu L."/>
            <person name="Feng X."/>
            <person name="Chen Y."/>
            <person name="Li L."/>
            <person name="Wang X."/>
            <person name="Hu Z."/>
            <person name="Wang H."/>
            <person name="Luo H."/>
        </authorList>
    </citation>
    <scope>NUCLEOTIDE SEQUENCE [LARGE SCALE GENOMIC DNA]</scope>
    <source>
        <strain evidence="3 4">TR60-84</strain>
    </source>
</reference>
<comment type="caution">
    <text evidence="3">The sequence shown here is derived from an EMBL/GenBank/DDBJ whole genome shotgun (WGS) entry which is preliminary data.</text>
</comment>
<dbReference type="AlphaFoldDB" id="A0AAE2VZA5"/>
<dbReference type="EMBL" id="JAFBRM010000003">
    <property type="protein sequence ID" value="MBM1714626.1"/>
    <property type="molecule type" value="Genomic_DNA"/>
</dbReference>
<organism evidence="3 4">
    <name type="scientific">Sulfitobacter geojensis</name>
    <dbReference type="NCBI Taxonomy" id="1342299"/>
    <lineage>
        <taxon>Bacteria</taxon>
        <taxon>Pseudomonadati</taxon>
        <taxon>Pseudomonadota</taxon>
        <taxon>Alphaproteobacteria</taxon>
        <taxon>Rhodobacterales</taxon>
        <taxon>Roseobacteraceae</taxon>
        <taxon>Sulfitobacter</taxon>
    </lineage>
</organism>
<evidence type="ECO:0000256" key="2">
    <source>
        <dbReference type="HAMAP-Rule" id="MF_00758"/>
    </source>
</evidence>
<evidence type="ECO:0000313" key="3">
    <source>
        <dbReference type="EMBL" id="MBM1714626.1"/>
    </source>
</evidence>
<proteinExistence type="inferred from homology"/>
<protein>
    <recommendedName>
        <fullName evidence="2">UPF0301 protein JQV55_13725</fullName>
    </recommendedName>
</protein>
<dbReference type="InterPro" id="IPR003774">
    <property type="entry name" value="AlgH-like"/>
</dbReference>
<dbReference type="GO" id="GO:0005829">
    <property type="term" value="C:cytosol"/>
    <property type="evidence" value="ECO:0007669"/>
    <property type="project" value="TreeGrafter"/>
</dbReference>
<sequence length="189" mass="19810">MTAPLLSLTGKLLISMPGMGDPRFAHSVIFLSSHGEDGAMGLMVNKPAQGIGMSDVLDQLSRDFGPAKHQLGVHFGGPVETGRGFVLHSDEYRSALHTLRVEGGFGMTATLDVLEDIAKGEGPDKALLMLGYAGWGPGQLESEIAQNGWLTADATPEIVFDLPDADKWEAALGSLGIDPLVLSATAGRA</sequence>
<dbReference type="Gene3D" id="3.40.1740.10">
    <property type="entry name" value="VC0467-like"/>
    <property type="match status" value="1"/>
</dbReference>
<keyword evidence="4" id="KW-1185">Reference proteome</keyword>
<dbReference type="PANTHER" id="PTHR30327:SF1">
    <property type="entry name" value="UPF0301 PROTEIN YQGE"/>
    <property type="match status" value="1"/>
</dbReference>
<dbReference type="PANTHER" id="PTHR30327">
    <property type="entry name" value="UNCHARACTERIZED PROTEIN YQGE"/>
    <property type="match status" value="1"/>
</dbReference>
<evidence type="ECO:0000256" key="1">
    <source>
        <dbReference type="ARBA" id="ARBA00009600"/>
    </source>
</evidence>
<evidence type="ECO:0000313" key="4">
    <source>
        <dbReference type="Proteomes" id="UP000732193"/>
    </source>
</evidence>
<dbReference type="SUPFAM" id="SSF143456">
    <property type="entry name" value="VC0467-like"/>
    <property type="match status" value="1"/>
</dbReference>
<dbReference type="Proteomes" id="UP000732193">
    <property type="component" value="Unassembled WGS sequence"/>
</dbReference>
<dbReference type="RefSeq" id="WP_203242885.1">
    <property type="nucleotide sequence ID" value="NZ_JAFBRZ010000003.1"/>
</dbReference>
<comment type="similarity">
    <text evidence="1 2">Belongs to the UPF0301 (AlgH) family.</text>
</comment>
<name>A0AAE2VZA5_9RHOB</name>